<accession>A0A7S4JQ56</accession>
<name>A0A7S4JQ56_9EUKA</name>
<gene>
    <name evidence="1" type="ORF">CPOL0286_LOCUS17726</name>
</gene>
<dbReference type="EMBL" id="HBKO01038753">
    <property type="protein sequence ID" value="CAE2270471.1"/>
    <property type="molecule type" value="Transcribed_RNA"/>
</dbReference>
<evidence type="ECO:0000313" key="1">
    <source>
        <dbReference type="EMBL" id="CAE2270471.1"/>
    </source>
</evidence>
<dbReference type="AlphaFoldDB" id="A0A7S4JQ56"/>
<organism evidence="1">
    <name type="scientific">Prymnesium polylepis</name>
    <dbReference type="NCBI Taxonomy" id="72548"/>
    <lineage>
        <taxon>Eukaryota</taxon>
        <taxon>Haptista</taxon>
        <taxon>Haptophyta</taxon>
        <taxon>Prymnesiophyceae</taxon>
        <taxon>Prymnesiales</taxon>
        <taxon>Prymnesiaceae</taxon>
        <taxon>Prymnesium</taxon>
    </lineage>
</organism>
<protein>
    <submittedName>
        <fullName evidence="1">Uncharacterized protein</fullName>
    </submittedName>
</protein>
<sequence>MQFRNTHATALGDPKVPPSRRVYFAIYFPVDCDVRPLHMYFSKSNEGTKVLQDACKAGGLQMDRGRIVGSPERINLFTIEGDILRVDLDLEAHLGSTLQPSSVLIVERGNRVADYRLDEIRAAASKADESSCAVM</sequence>
<proteinExistence type="predicted"/>
<reference evidence="1" key="1">
    <citation type="submission" date="2021-01" db="EMBL/GenBank/DDBJ databases">
        <authorList>
            <person name="Corre E."/>
            <person name="Pelletier E."/>
            <person name="Niang G."/>
            <person name="Scheremetjew M."/>
            <person name="Finn R."/>
            <person name="Kale V."/>
            <person name="Holt S."/>
            <person name="Cochrane G."/>
            <person name="Meng A."/>
            <person name="Brown T."/>
            <person name="Cohen L."/>
        </authorList>
    </citation>
    <scope>NUCLEOTIDE SEQUENCE</scope>
    <source>
        <strain evidence="1">UIO037</strain>
    </source>
</reference>